<evidence type="ECO:0000313" key="2">
    <source>
        <dbReference type="EMBL" id="MCK9793533.1"/>
    </source>
</evidence>
<dbReference type="EC" id="2.1.1.-" evidence="2"/>
<gene>
    <name evidence="2" type="ORF">M1843_07235</name>
</gene>
<feature type="region of interest" description="Disordered" evidence="1">
    <location>
        <begin position="1"/>
        <end position="24"/>
    </location>
</feature>
<evidence type="ECO:0000313" key="3">
    <source>
        <dbReference type="Proteomes" id="UP001651050"/>
    </source>
</evidence>
<organism evidence="2 3">
    <name type="scientific">Isoptericola peretonis</name>
    <dbReference type="NCBI Taxonomy" id="2918523"/>
    <lineage>
        <taxon>Bacteria</taxon>
        <taxon>Bacillati</taxon>
        <taxon>Actinomycetota</taxon>
        <taxon>Actinomycetes</taxon>
        <taxon>Micrococcales</taxon>
        <taxon>Promicromonosporaceae</taxon>
        <taxon>Isoptericola</taxon>
    </lineage>
</organism>
<accession>A0ABT0J206</accession>
<protein>
    <submittedName>
        <fullName evidence="2">Class I SAM-dependent methyltransferase</fullName>
        <ecNumber evidence="2">2.1.1.-</ecNumber>
    </submittedName>
</protein>
<dbReference type="Pfam" id="PF13578">
    <property type="entry name" value="Methyltransf_24"/>
    <property type="match status" value="1"/>
</dbReference>
<dbReference type="Gene3D" id="3.40.50.150">
    <property type="entry name" value="Vaccinia Virus protein VP39"/>
    <property type="match status" value="1"/>
</dbReference>
<keyword evidence="2" id="KW-0808">Transferase</keyword>
<proteinExistence type="predicted"/>
<dbReference type="GO" id="GO:0032259">
    <property type="term" value="P:methylation"/>
    <property type="evidence" value="ECO:0007669"/>
    <property type="project" value="UniProtKB-KW"/>
</dbReference>
<dbReference type="Proteomes" id="UP001651050">
    <property type="component" value="Unassembled WGS sequence"/>
</dbReference>
<keyword evidence="2" id="KW-0489">Methyltransferase</keyword>
<dbReference type="GO" id="GO:0008168">
    <property type="term" value="F:methyltransferase activity"/>
    <property type="evidence" value="ECO:0007669"/>
    <property type="project" value="UniProtKB-KW"/>
</dbReference>
<sequence>MTTPPSRAPSPSPAPRSPAPAPADRTWAAHYDALAGVELPPGPYTQVSEWERRSLYLLGRDRYRGFGDVVELGSGGGGSTLALAQGLAENPRFDRTRDRLHAYDFFRVGRGTFASPKFFSDGEPGADGSFLADFRDHLADYLDLLEIHAGDLEQTSASAGDAPVELLHVDVAKTERVFRLVAGRFLPRLVPGSTVLHQDFASPRLPWLHHSTGALLPWIDVVGPPVRSTLAFVVREPIPADVLAGIARQEAGLDEQLALIADVQGLLGADWTGGIPFRDVLELSKAFAALHAGDPERAWRLAEPLQNVPYLAERRADHFDQLRRALAEPATRRS</sequence>
<name>A0ABT0J206_9MICO</name>
<reference evidence="2 3" key="1">
    <citation type="submission" date="2022-02" db="EMBL/GenBank/DDBJ databases">
        <title>The car tank lid bacteriome: a reservoir of bacteria with potential in bioremediation of fuel.</title>
        <authorList>
            <person name="Vidal-Verdu A."/>
            <person name="Gomez-Martinez D."/>
            <person name="Latorre-Perez A."/>
            <person name="Pereto J."/>
            <person name="Porcar M."/>
        </authorList>
    </citation>
    <scope>NUCLEOTIDE SEQUENCE [LARGE SCALE GENOMIC DNA]</scope>
    <source>
        <strain evidence="2 3">4D.3</strain>
    </source>
</reference>
<keyword evidence="3" id="KW-1185">Reference proteome</keyword>
<feature type="compositionally biased region" description="Pro residues" evidence="1">
    <location>
        <begin position="1"/>
        <end position="21"/>
    </location>
</feature>
<dbReference type="EMBL" id="JALQCY010000002">
    <property type="protein sequence ID" value="MCK9793533.1"/>
    <property type="molecule type" value="Genomic_DNA"/>
</dbReference>
<dbReference type="RefSeq" id="WP_416343379.1">
    <property type="nucleotide sequence ID" value="NZ_JALQCY010000002.1"/>
</dbReference>
<comment type="caution">
    <text evidence="2">The sequence shown here is derived from an EMBL/GenBank/DDBJ whole genome shotgun (WGS) entry which is preliminary data.</text>
</comment>
<evidence type="ECO:0000256" key="1">
    <source>
        <dbReference type="SAM" id="MobiDB-lite"/>
    </source>
</evidence>
<dbReference type="InterPro" id="IPR029063">
    <property type="entry name" value="SAM-dependent_MTases_sf"/>
</dbReference>